<organism evidence="2 3">
    <name type="scientific">Champsocephalus gunnari</name>
    <name type="common">Mackerel icefish</name>
    <dbReference type="NCBI Taxonomy" id="52237"/>
    <lineage>
        <taxon>Eukaryota</taxon>
        <taxon>Metazoa</taxon>
        <taxon>Chordata</taxon>
        <taxon>Craniata</taxon>
        <taxon>Vertebrata</taxon>
        <taxon>Euteleostomi</taxon>
        <taxon>Actinopterygii</taxon>
        <taxon>Neopterygii</taxon>
        <taxon>Teleostei</taxon>
        <taxon>Neoteleostei</taxon>
        <taxon>Acanthomorphata</taxon>
        <taxon>Eupercaria</taxon>
        <taxon>Perciformes</taxon>
        <taxon>Notothenioidei</taxon>
        <taxon>Channichthyidae</taxon>
        <taxon>Champsocephalus</taxon>
    </lineage>
</organism>
<proteinExistence type="predicted"/>
<evidence type="ECO:0000313" key="3">
    <source>
        <dbReference type="Proteomes" id="UP001331515"/>
    </source>
</evidence>
<dbReference type="Proteomes" id="UP001331515">
    <property type="component" value="Unassembled WGS sequence"/>
</dbReference>
<sequence length="100" mass="10324">MLLYLGRQAGAAQGGAGGKGTLRHTEGEGGWWENRGKSNRGPHPQMFFYNKALSPSFSTLNSTQAEGETGPAGGGAEQICEDCCTALHGPSEGRKGKASG</sequence>
<feature type="region of interest" description="Disordered" evidence="1">
    <location>
        <begin position="1"/>
        <end position="47"/>
    </location>
</feature>
<name>A0AAN8HZB2_CHAGU</name>
<gene>
    <name evidence="2" type="ORF">CgunFtcFv8_013772</name>
</gene>
<protein>
    <submittedName>
        <fullName evidence="2">Uncharacterized protein</fullName>
    </submittedName>
</protein>
<keyword evidence="3" id="KW-1185">Reference proteome</keyword>
<comment type="caution">
    <text evidence="2">The sequence shown here is derived from an EMBL/GenBank/DDBJ whole genome shotgun (WGS) entry which is preliminary data.</text>
</comment>
<dbReference type="EMBL" id="JAURVH010001514">
    <property type="protein sequence ID" value="KAK5933278.1"/>
    <property type="molecule type" value="Genomic_DNA"/>
</dbReference>
<dbReference type="AlphaFoldDB" id="A0AAN8HZB2"/>
<feature type="compositionally biased region" description="Low complexity" evidence="1">
    <location>
        <begin position="1"/>
        <end position="11"/>
    </location>
</feature>
<accession>A0AAN8HZB2</accession>
<evidence type="ECO:0000256" key="1">
    <source>
        <dbReference type="SAM" id="MobiDB-lite"/>
    </source>
</evidence>
<reference evidence="2 3" key="1">
    <citation type="journal article" date="2023" name="Mol. Biol. Evol.">
        <title>Genomics of Secondarily Temperate Adaptation in the Only Non-Antarctic Icefish.</title>
        <authorList>
            <person name="Rivera-Colon A.G."/>
            <person name="Rayamajhi N."/>
            <person name="Minhas B.F."/>
            <person name="Madrigal G."/>
            <person name="Bilyk K.T."/>
            <person name="Yoon V."/>
            <person name="Hune M."/>
            <person name="Gregory S."/>
            <person name="Cheng C.H.C."/>
            <person name="Catchen J.M."/>
        </authorList>
    </citation>
    <scope>NUCLEOTIDE SEQUENCE [LARGE SCALE GENOMIC DNA]</scope>
    <source>
        <tissue evidence="2">White muscle</tissue>
    </source>
</reference>
<evidence type="ECO:0000313" key="2">
    <source>
        <dbReference type="EMBL" id="KAK5933278.1"/>
    </source>
</evidence>